<comment type="caution">
    <text evidence="1">The sequence shown here is derived from an EMBL/GenBank/DDBJ whole genome shotgun (WGS) entry which is preliminary data.</text>
</comment>
<reference evidence="1" key="1">
    <citation type="submission" date="2020-11" db="EMBL/GenBank/DDBJ databases">
        <authorList>
            <consortium name="DOE Joint Genome Institute"/>
            <person name="Ahrendt S."/>
            <person name="Riley R."/>
            <person name="Andreopoulos W."/>
            <person name="Labutti K."/>
            <person name="Pangilinan J."/>
            <person name="Ruiz-Duenas F.J."/>
            <person name="Barrasa J.M."/>
            <person name="Sanchez-Garcia M."/>
            <person name="Camarero S."/>
            <person name="Miyauchi S."/>
            <person name="Serrano A."/>
            <person name="Linde D."/>
            <person name="Babiker R."/>
            <person name="Drula E."/>
            <person name="Ayuso-Fernandez I."/>
            <person name="Pacheco R."/>
            <person name="Padilla G."/>
            <person name="Ferreira P."/>
            <person name="Barriuso J."/>
            <person name="Kellner H."/>
            <person name="Castanera R."/>
            <person name="Alfaro M."/>
            <person name="Ramirez L."/>
            <person name="Pisabarro A.G."/>
            <person name="Kuo A."/>
            <person name="Tritt A."/>
            <person name="Lipzen A."/>
            <person name="He G."/>
            <person name="Yan M."/>
            <person name="Ng V."/>
            <person name="Cullen D."/>
            <person name="Martin F."/>
            <person name="Rosso M.-N."/>
            <person name="Henrissat B."/>
            <person name="Hibbett D."/>
            <person name="Martinez A.T."/>
            <person name="Grigoriev I.V."/>
        </authorList>
    </citation>
    <scope>NUCLEOTIDE SEQUENCE</scope>
    <source>
        <strain evidence="1">CBS 506.95</strain>
    </source>
</reference>
<name>A0A9P6JMP0_9AGAR</name>
<keyword evidence="2" id="KW-1185">Reference proteome</keyword>
<dbReference type="OrthoDB" id="10591287at2759"/>
<dbReference type="EMBL" id="MU157873">
    <property type="protein sequence ID" value="KAF9526321.1"/>
    <property type="molecule type" value="Genomic_DNA"/>
</dbReference>
<evidence type="ECO:0000313" key="2">
    <source>
        <dbReference type="Proteomes" id="UP000807306"/>
    </source>
</evidence>
<dbReference type="Proteomes" id="UP000807306">
    <property type="component" value="Unassembled WGS sequence"/>
</dbReference>
<proteinExistence type="predicted"/>
<gene>
    <name evidence="1" type="ORF">CPB83DRAFT_858161</name>
</gene>
<dbReference type="AlphaFoldDB" id="A0A9P6JMP0"/>
<sequence length="274" mass="30110">MSALPPYDLAHVEEKIQALQQSQGAGSDDKSTNDLISLLKQNQFSGFSDEINNTVAKTLILQQTFVKFSGHLVALEDASPSTDHSISESFTKMQKVYDNLLWAGRELATSAAGANCIGGFVNMLVPDLILNHEIPREDLVLEIENFIQDIPVETAVVDYGQDWPTLTKGLQDVKDTIQGICIAAQTGQGKIQSAISRVQKAEVDLERATDTMKRFISAYLGYMGIDSTLPSTVLVLAFAIDSVIRCLTEGRFAFYRDRGELLQVKASVKCRFQG</sequence>
<organism evidence="1 2">
    <name type="scientific">Crepidotus variabilis</name>
    <dbReference type="NCBI Taxonomy" id="179855"/>
    <lineage>
        <taxon>Eukaryota</taxon>
        <taxon>Fungi</taxon>
        <taxon>Dikarya</taxon>
        <taxon>Basidiomycota</taxon>
        <taxon>Agaricomycotina</taxon>
        <taxon>Agaricomycetes</taxon>
        <taxon>Agaricomycetidae</taxon>
        <taxon>Agaricales</taxon>
        <taxon>Agaricineae</taxon>
        <taxon>Crepidotaceae</taxon>
        <taxon>Crepidotus</taxon>
    </lineage>
</organism>
<protein>
    <submittedName>
        <fullName evidence="1">Uncharacterized protein</fullName>
    </submittedName>
</protein>
<accession>A0A9P6JMP0</accession>
<evidence type="ECO:0000313" key="1">
    <source>
        <dbReference type="EMBL" id="KAF9526321.1"/>
    </source>
</evidence>